<dbReference type="Proteomes" id="UP001472677">
    <property type="component" value="Unassembled WGS sequence"/>
</dbReference>
<dbReference type="EMBL" id="JBBPBM010000148">
    <property type="protein sequence ID" value="KAK8503652.1"/>
    <property type="molecule type" value="Genomic_DNA"/>
</dbReference>
<protein>
    <submittedName>
        <fullName evidence="1">Uncharacterized protein</fullName>
    </submittedName>
</protein>
<gene>
    <name evidence="1" type="ORF">V6N12_024824</name>
</gene>
<sequence length="85" mass="8863">MGKLGPNSSPSFSAIRQKRWPSEAILANIGLGKLDESCGEEISLPGSLIGLCQQIEPHGVEVGAGLISICNSYVKISDKGVDVPV</sequence>
<evidence type="ECO:0000313" key="1">
    <source>
        <dbReference type="EMBL" id="KAK8503652.1"/>
    </source>
</evidence>
<name>A0ABR2B9I0_9ROSI</name>
<organism evidence="1 2">
    <name type="scientific">Hibiscus sabdariffa</name>
    <name type="common">roselle</name>
    <dbReference type="NCBI Taxonomy" id="183260"/>
    <lineage>
        <taxon>Eukaryota</taxon>
        <taxon>Viridiplantae</taxon>
        <taxon>Streptophyta</taxon>
        <taxon>Embryophyta</taxon>
        <taxon>Tracheophyta</taxon>
        <taxon>Spermatophyta</taxon>
        <taxon>Magnoliopsida</taxon>
        <taxon>eudicotyledons</taxon>
        <taxon>Gunneridae</taxon>
        <taxon>Pentapetalae</taxon>
        <taxon>rosids</taxon>
        <taxon>malvids</taxon>
        <taxon>Malvales</taxon>
        <taxon>Malvaceae</taxon>
        <taxon>Malvoideae</taxon>
        <taxon>Hibiscus</taxon>
    </lineage>
</organism>
<keyword evidence="2" id="KW-1185">Reference proteome</keyword>
<accession>A0ABR2B9I0</accession>
<reference evidence="1 2" key="1">
    <citation type="journal article" date="2024" name="G3 (Bethesda)">
        <title>Genome assembly of Hibiscus sabdariffa L. provides insights into metabolisms of medicinal natural products.</title>
        <authorList>
            <person name="Kim T."/>
        </authorList>
    </citation>
    <scope>NUCLEOTIDE SEQUENCE [LARGE SCALE GENOMIC DNA]</scope>
    <source>
        <strain evidence="1">TK-2024</strain>
        <tissue evidence="1">Old leaves</tissue>
    </source>
</reference>
<evidence type="ECO:0000313" key="2">
    <source>
        <dbReference type="Proteomes" id="UP001472677"/>
    </source>
</evidence>
<proteinExistence type="predicted"/>
<comment type="caution">
    <text evidence="1">The sequence shown here is derived from an EMBL/GenBank/DDBJ whole genome shotgun (WGS) entry which is preliminary data.</text>
</comment>